<gene>
    <name evidence="2" type="ORF">E4U56_004761</name>
</gene>
<feature type="region of interest" description="Disordered" evidence="1">
    <location>
        <begin position="1"/>
        <end position="26"/>
    </location>
</feature>
<reference evidence="2" key="1">
    <citation type="journal article" date="2020" name="bioRxiv">
        <title>Whole genome comparisons of ergot fungi reveals the divergence and evolution of species within the genus Claviceps are the result of varying mechanisms driving genome evolution and host range expansion.</title>
        <authorList>
            <person name="Wyka S.A."/>
            <person name="Mondo S.J."/>
            <person name="Liu M."/>
            <person name="Dettman J."/>
            <person name="Nalam V."/>
            <person name="Broders K.D."/>
        </authorList>
    </citation>
    <scope>NUCLEOTIDE SEQUENCE</scope>
    <source>
        <strain evidence="2">CCC 1102</strain>
    </source>
</reference>
<dbReference type="Proteomes" id="UP000784919">
    <property type="component" value="Unassembled WGS sequence"/>
</dbReference>
<evidence type="ECO:0000313" key="2">
    <source>
        <dbReference type="EMBL" id="KAG5959901.1"/>
    </source>
</evidence>
<dbReference type="OrthoDB" id="5359669at2759"/>
<comment type="caution">
    <text evidence="2">The sequence shown here is derived from an EMBL/GenBank/DDBJ whole genome shotgun (WGS) entry which is preliminary data.</text>
</comment>
<feature type="compositionally biased region" description="Basic and acidic residues" evidence="1">
    <location>
        <begin position="80"/>
        <end position="90"/>
    </location>
</feature>
<name>A0A9P7SN39_9HYPO</name>
<sequence length="259" mass="28308">MNHNIITGISMQPSPGRLVGSKRSRDEASINLEPDLHTALAVEPPKASTHGVGKVVIHPANSHAVNASTQSCTLMQRSLDEDQRAEHDLQTHQPVSRSYKTQRLDRTTHKAPLRSTIYQPASMSLPGNVSSANTHDALVIDNFTVHLGIGWRSISGDEHIQAAARGWARFIENNYGLAKVRICLESKGLQSYLIEASSGYFLFAEDLRQGRLVSPTAEGALNNLQLSPPIFEGPELKFMAPPKNCIDMLSADPTMVIDP</sequence>
<feature type="region of interest" description="Disordered" evidence="1">
    <location>
        <begin position="80"/>
        <end position="106"/>
    </location>
</feature>
<dbReference type="EMBL" id="SRPS01000310">
    <property type="protein sequence ID" value="KAG5959901.1"/>
    <property type="molecule type" value="Genomic_DNA"/>
</dbReference>
<accession>A0A9P7SN39</accession>
<feature type="compositionally biased region" description="Polar residues" evidence="1">
    <location>
        <begin position="1"/>
        <end position="13"/>
    </location>
</feature>
<evidence type="ECO:0000313" key="3">
    <source>
        <dbReference type="Proteomes" id="UP000784919"/>
    </source>
</evidence>
<dbReference type="AlphaFoldDB" id="A0A9P7SN39"/>
<protein>
    <submittedName>
        <fullName evidence="2">Uncharacterized protein</fullName>
    </submittedName>
</protein>
<evidence type="ECO:0000256" key="1">
    <source>
        <dbReference type="SAM" id="MobiDB-lite"/>
    </source>
</evidence>
<organism evidence="2 3">
    <name type="scientific">Claviceps arundinis</name>
    <dbReference type="NCBI Taxonomy" id="1623583"/>
    <lineage>
        <taxon>Eukaryota</taxon>
        <taxon>Fungi</taxon>
        <taxon>Dikarya</taxon>
        <taxon>Ascomycota</taxon>
        <taxon>Pezizomycotina</taxon>
        <taxon>Sordariomycetes</taxon>
        <taxon>Hypocreomycetidae</taxon>
        <taxon>Hypocreales</taxon>
        <taxon>Clavicipitaceae</taxon>
        <taxon>Claviceps</taxon>
    </lineage>
</organism>
<proteinExistence type="predicted"/>
<feature type="compositionally biased region" description="Polar residues" evidence="1">
    <location>
        <begin position="91"/>
        <end position="101"/>
    </location>
</feature>